<evidence type="ECO:0000313" key="3">
    <source>
        <dbReference type="Proteomes" id="UP000193642"/>
    </source>
</evidence>
<dbReference type="STRING" id="329046.A0A1Y2C9C7"/>
<reference evidence="2 3" key="1">
    <citation type="submission" date="2016-07" db="EMBL/GenBank/DDBJ databases">
        <title>Pervasive Adenine N6-methylation of Active Genes in Fungi.</title>
        <authorList>
            <consortium name="DOE Joint Genome Institute"/>
            <person name="Mondo S.J."/>
            <person name="Dannebaum R.O."/>
            <person name="Kuo R.C."/>
            <person name="Labutti K."/>
            <person name="Haridas S."/>
            <person name="Kuo A."/>
            <person name="Salamov A."/>
            <person name="Ahrendt S.R."/>
            <person name="Lipzen A."/>
            <person name="Sullivan W."/>
            <person name="Andreopoulos W.B."/>
            <person name="Clum A."/>
            <person name="Lindquist E."/>
            <person name="Daum C."/>
            <person name="Ramamoorthy G.K."/>
            <person name="Gryganskyi A."/>
            <person name="Culley D."/>
            <person name="Magnuson J.K."/>
            <person name="James T.Y."/>
            <person name="O'Malley M.A."/>
            <person name="Stajich J.E."/>
            <person name="Spatafora J.W."/>
            <person name="Visel A."/>
            <person name="Grigoriev I.V."/>
        </authorList>
    </citation>
    <scope>NUCLEOTIDE SEQUENCE [LARGE SCALE GENOMIC DNA]</scope>
    <source>
        <strain evidence="2 3">JEL800</strain>
    </source>
</reference>
<feature type="chain" id="PRO_5012598557" description="Glycosyltransferase 2-like domain-containing protein" evidence="1">
    <location>
        <begin position="27"/>
        <end position="295"/>
    </location>
</feature>
<evidence type="ECO:0000313" key="2">
    <source>
        <dbReference type="EMBL" id="ORY43642.1"/>
    </source>
</evidence>
<sequence>MQLRRLATPALFAAAILCILWLAIEAAPNRRVVVSLTTFPGRVVRIEAALRSLSAQSLKVDRIVLSLPNDVLRFDRKLTLSNEEEKLLETLQRDIPQLLIHKTTDYGSATKLLGALELEHDDDTIIVTVDDDTEYHKHTVHALVQALEDQTLQLSKNPSAPIGPTCFVCQKKLWYWPIGIHRQRHSGPCNGFLNAFAGVAYKVSFFTKTEGALKHVFDHSSWEGVPVKGCRLHDDVWLSGVLYKTSNGRIRPQVVIPGFSPILNHLPYNEFSINQVKKGESEYRDPCLKFFNWLE</sequence>
<dbReference type="InterPro" id="IPR029044">
    <property type="entry name" value="Nucleotide-diphossugar_trans"/>
</dbReference>
<proteinExistence type="predicted"/>
<dbReference type="OrthoDB" id="414863at2759"/>
<dbReference type="SUPFAM" id="SSF53448">
    <property type="entry name" value="Nucleotide-diphospho-sugar transferases"/>
    <property type="match status" value="1"/>
</dbReference>
<keyword evidence="1" id="KW-0732">Signal</keyword>
<name>A0A1Y2C9C7_9FUNG</name>
<dbReference type="Proteomes" id="UP000193642">
    <property type="component" value="Unassembled WGS sequence"/>
</dbReference>
<gene>
    <name evidence="2" type="ORF">BCR33DRAFT_717329</name>
</gene>
<comment type="caution">
    <text evidence="2">The sequence shown here is derived from an EMBL/GenBank/DDBJ whole genome shotgun (WGS) entry which is preliminary data.</text>
</comment>
<dbReference type="EMBL" id="MCGO01000024">
    <property type="protein sequence ID" value="ORY43642.1"/>
    <property type="molecule type" value="Genomic_DNA"/>
</dbReference>
<protein>
    <recommendedName>
        <fullName evidence="4">Glycosyltransferase 2-like domain-containing protein</fullName>
    </recommendedName>
</protein>
<feature type="signal peptide" evidence="1">
    <location>
        <begin position="1"/>
        <end position="26"/>
    </location>
</feature>
<evidence type="ECO:0008006" key="4">
    <source>
        <dbReference type="Google" id="ProtNLM"/>
    </source>
</evidence>
<dbReference type="AlphaFoldDB" id="A0A1Y2C9C7"/>
<accession>A0A1Y2C9C7</accession>
<organism evidence="2 3">
    <name type="scientific">Rhizoclosmatium globosum</name>
    <dbReference type="NCBI Taxonomy" id="329046"/>
    <lineage>
        <taxon>Eukaryota</taxon>
        <taxon>Fungi</taxon>
        <taxon>Fungi incertae sedis</taxon>
        <taxon>Chytridiomycota</taxon>
        <taxon>Chytridiomycota incertae sedis</taxon>
        <taxon>Chytridiomycetes</taxon>
        <taxon>Chytridiales</taxon>
        <taxon>Chytriomycetaceae</taxon>
        <taxon>Rhizoclosmatium</taxon>
    </lineage>
</organism>
<evidence type="ECO:0000256" key="1">
    <source>
        <dbReference type="SAM" id="SignalP"/>
    </source>
</evidence>
<keyword evidence="3" id="KW-1185">Reference proteome</keyword>